<dbReference type="Gene3D" id="1.10.3470.10">
    <property type="entry name" value="ABC transporter involved in vitamin B12 uptake, BtuC"/>
    <property type="match status" value="1"/>
</dbReference>
<comment type="subcellular location">
    <subcellularLocation>
        <location evidence="1">Cell membrane</location>
        <topology evidence="1">Multi-pass membrane protein</topology>
    </subcellularLocation>
</comment>
<reference evidence="9" key="1">
    <citation type="submission" date="2022-08" db="EMBL/GenBank/DDBJ databases">
        <title>Draft genome sequence of Lysinibacillus sp. strain KH24.</title>
        <authorList>
            <person name="Kanbe H."/>
            <person name="Itoh H."/>
        </authorList>
    </citation>
    <scope>NUCLEOTIDE SEQUENCE</scope>
    <source>
        <strain evidence="9">KH24</strain>
    </source>
</reference>
<keyword evidence="3" id="KW-0813">Transport</keyword>
<keyword evidence="4" id="KW-1003">Cell membrane</keyword>
<feature type="transmembrane region" description="Helical" evidence="8">
    <location>
        <begin position="167"/>
        <end position="189"/>
    </location>
</feature>
<dbReference type="PANTHER" id="PTHR30472">
    <property type="entry name" value="FERRIC ENTEROBACTIN TRANSPORT SYSTEM PERMEASE PROTEIN"/>
    <property type="match status" value="1"/>
</dbReference>
<dbReference type="Pfam" id="PF01032">
    <property type="entry name" value="FecCD"/>
    <property type="match status" value="1"/>
</dbReference>
<evidence type="ECO:0000256" key="6">
    <source>
        <dbReference type="ARBA" id="ARBA00022989"/>
    </source>
</evidence>
<evidence type="ECO:0000256" key="2">
    <source>
        <dbReference type="ARBA" id="ARBA00007935"/>
    </source>
</evidence>
<keyword evidence="6 8" id="KW-1133">Transmembrane helix</keyword>
<evidence type="ECO:0000256" key="3">
    <source>
        <dbReference type="ARBA" id="ARBA00022448"/>
    </source>
</evidence>
<name>A0ABQ5NM83_9BACI</name>
<evidence type="ECO:0000313" key="9">
    <source>
        <dbReference type="EMBL" id="GLC89458.1"/>
    </source>
</evidence>
<evidence type="ECO:0000256" key="5">
    <source>
        <dbReference type="ARBA" id="ARBA00022692"/>
    </source>
</evidence>
<dbReference type="InterPro" id="IPR000522">
    <property type="entry name" value="ABC_transptr_permease_BtuC"/>
</dbReference>
<evidence type="ECO:0000256" key="1">
    <source>
        <dbReference type="ARBA" id="ARBA00004651"/>
    </source>
</evidence>
<keyword evidence="5 8" id="KW-0812">Transmembrane</keyword>
<comment type="similarity">
    <text evidence="2">Belongs to the binding-protein-dependent transport system permease family. FecCD subfamily.</text>
</comment>
<dbReference type="PANTHER" id="PTHR30472:SF27">
    <property type="entry name" value="PETROBACTIN IMPORT SYSTEM PERMEASE PROTEIN YCLN"/>
    <property type="match status" value="1"/>
</dbReference>
<gene>
    <name evidence="9" type="primary">yclN</name>
    <name evidence="9" type="ORF">LYSBPC_25850</name>
</gene>
<comment type="caution">
    <text evidence="9">The sequence shown here is derived from an EMBL/GenBank/DDBJ whole genome shotgun (WGS) entry which is preliminary data.</text>
</comment>
<accession>A0ABQ5NM83</accession>
<dbReference type="EMBL" id="BRZA01000003">
    <property type="protein sequence ID" value="GLC89458.1"/>
    <property type="molecule type" value="Genomic_DNA"/>
</dbReference>
<protein>
    <submittedName>
        <fullName evidence="9">ABC transporter permease protein YclN</fullName>
    </submittedName>
</protein>
<feature type="transmembrane region" description="Helical" evidence="8">
    <location>
        <begin position="37"/>
        <end position="59"/>
    </location>
</feature>
<feature type="transmembrane region" description="Helical" evidence="8">
    <location>
        <begin position="252"/>
        <end position="281"/>
    </location>
</feature>
<feature type="transmembrane region" description="Helical" evidence="8">
    <location>
        <begin position="302"/>
        <end position="321"/>
    </location>
</feature>
<evidence type="ECO:0000256" key="7">
    <source>
        <dbReference type="ARBA" id="ARBA00023136"/>
    </source>
</evidence>
<keyword evidence="10" id="KW-1185">Reference proteome</keyword>
<dbReference type="InterPro" id="IPR037294">
    <property type="entry name" value="ABC_BtuC-like"/>
</dbReference>
<organism evidence="9 10">
    <name type="scientific">Lysinibacillus piscis</name>
    <dbReference type="NCBI Taxonomy" id="2518931"/>
    <lineage>
        <taxon>Bacteria</taxon>
        <taxon>Bacillati</taxon>
        <taxon>Bacillota</taxon>
        <taxon>Bacilli</taxon>
        <taxon>Bacillales</taxon>
        <taxon>Bacillaceae</taxon>
        <taxon>Lysinibacillus</taxon>
    </lineage>
</organism>
<feature type="transmembrane region" description="Helical" evidence="8">
    <location>
        <begin position="80"/>
        <end position="99"/>
    </location>
</feature>
<feature type="transmembrane region" description="Helical" evidence="8">
    <location>
        <begin position="215"/>
        <end position="232"/>
    </location>
</feature>
<feature type="transmembrane region" description="Helical" evidence="8">
    <location>
        <begin position="327"/>
        <end position="344"/>
    </location>
</feature>
<evidence type="ECO:0000256" key="4">
    <source>
        <dbReference type="ARBA" id="ARBA00022475"/>
    </source>
</evidence>
<dbReference type="CDD" id="cd06550">
    <property type="entry name" value="TM_ABC_iron-siderophores_like"/>
    <property type="match status" value="1"/>
</dbReference>
<proteinExistence type="inferred from homology"/>
<feature type="transmembrane region" description="Helical" evidence="8">
    <location>
        <begin position="142"/>
        <end position="161"/>
    </location>
</feature>
<evidence type="ECO:0000313" key="10">
    <source>
        <dbReference type="Proteomes" id="UP001065593"/>
    </source>
</evidence>
<keyword evidence="7 8" id="KW-0472">Membrane</keyword>
<sequence length="350" mass="38772">MTEHENILIMKIVSNDNDFHYKSLRTKMNLPGIAMKIRYLLTATIVLSVVSLFIGVVDIKPTDLLDFRSENTRLFLISRVPRLVAILLAGAGMSIAGLIMQSLSRNKFVSPTTAGTLDATRLGVLIAMMFFTNVTYFQKISFAFIFALAGTLLFMQILNRIKFKDAIFIPLIGLMFGNILSSVTTFFAYKANIIQNISAWLQGDFSLIMKGRYELLYISVPVLILAYIYANRFTVAGMGEDFAKNLGLSYKFVVNLGLVLVALISTTVVLTVGIIPFLGLIIPNMVSLFKGDNLAKTLPHTALLGMSFLLFCDILGRVLIFPYEIPISMTVGTIGSAIFLFMLFRGKAYA</sequence>
<dbReference type="SUPFAM" id="SSF81345">
    <property type="entry name" value="ABC transporter involved in vitamin B12 uptake, BtuC"/>
    <property type="match status" value="1"/>
</dbReference>
<dbReference type="Proteomes" id="UP001065593">
    <property type="component" value="Unassembled WGS sequence"/>
</dbReference>
<evidence type="ECO:0000256" key="8">
    <source>
        <dbReference type="SAM" id="Phobius"/>
    </source>
</evidence>